<proteinExistence type="inferred from homology"/>
<evidence type="ECO:0000256" key="2">
    <source>
        <dbReference type="ARBA" id="ARBA00008072"/>
    </source>
</evidence>
<dbReference type="GO" id="GO:0016616">
    <property type="term" value="F:oxidoreductase activity, acting on the CH-OH group of donors, NAD or NADP as acceptor"/>
    <property type="evidence" value="ECO:0007669"/>
    <property type="project" value="UniProtKB-ARBA"/>
</dbReference>
<sequence>MGLRRLQHSQGSQCKHGGGVMRTMRAALLDSPGSPLRIVDDVEIDDPREGEVLVRVRHCGVCHSDLGIVDGAMPYPLPAILGHEAAGTIEALGPGVDDLKVGDRVVLSMRPPCGACEYCLRDQPVLCQAAQSPATLGKAGASRLRRKGAGITQGLRLGAFAEFALVERAGVVRVPDGLPLSEAAVVGCAVQTGLGSVFNIAQVSPGKTAAVIGLGGIGLSTVQGLVLAGVKTLIGIDPHSARRVRAVSMGVSAAFDSAEETLITDALACVKGEGFDYVFDGVCAASTMQVAASLVKKGGQIILVGVAKGGTTVAVPALDVVLKQLSIKGSFLGNCHPQRDMTRYLDLCCTHSLDLKSLVTMERPLEEINEALEDMRNGVGIRTVLSI</sequence>
<dbReference type="OrthoDB" id="9770544at2"/>
<evidence type="ECO:0000259" key="7">
    <source>
        <dbReference type="SMART" id="SM00829"/>
    </source>
</evidence>
<dbReference type="InterPro" id="IPR002328">
    <property type="entry name" value="ADH_Zn_CS"/>
</dbReference>
<comment type="similarity">
    <text evidence="2 6">Belongs to the zinc-containing alcohol dehydrogenase family.</text>
</comment>
<dbReference type="EMBL" id="CP038152">
    <property type="protein sequence ID" value="QBR04112.1"/>
    <property type="molecule type" value="Genomic_DNA"/>
</dbReference>
<keyword evidence="8" id="KW-0614">Plasmid</keyword>
<dbReference type="KEGG" id="ppai:E1956_43980"/>
<dbReference type="Proteomes" id="UP000295727">
    <property type="component" value="Plasmid unnamed1"/>
</dbReference>
<dbReference type="InterPro" id="IPR020843">
    <property type="entry name" value="ER"/>
</dbReference>
<evidence type="ECO:0000313" key="8">
    <source>
        <dbReference type="EMBL" id="QBR04112.1"/>
    </source>
</evidence>
<keyword evidence="4 6" id="KW-0862">Zinc</keyword>
<dbReference type="AlphaFoldDB" id="A0A4P7DBD5"/>
<dbReference type="SMART" id="SM00829">
    <property type="entry name" value="PKS_ER"/>
    <property type="match status" value="1"/>
</dbReference>
<name>A0A4P7DBD5_9BURK</name>
<dbReference type="Gene3D" id="3.90.180.10">
    <property type="entry name" value="Medium-chain alcohol dehydrogenases, catalytic domain"/>
    <property type="match status" value="1"/>
</dbReference>
<dbReference type="InterPro" id="IPR036291">
    <property type="entry name" value="NAD(P)-bd_dom_sf"/>
</dbReference>
<dbReference type="PANTHER" id="PTHR43350">
    <property type="entry name" value="NAD-DEPENDENT ALCOHOL DEHYDROGENASE"/>
    <property type="match status" value="1"/>
</dbReference>
<comment type="cofactor">
    <cofactor evidence="1 6">
        <name>Zn(2+)</name>
        <dbReference type="ChEBI" id="CHEBI:29105"/>
    </cofactor>
</comment>
<reference evidence="8 9" key="1">
    <citation type="submission" date="2019-03" db="EMBL/GenBank/DDBJ databases">
        <title>Paraburkholderia sp. 7MH5, isolated from subtropical forest soil.</title>
        <authorList>
            <person name="Gao Z.-H."/>
            <person name="Qiu L.-H."/>
        </authorList>
    </citation>
    <scope>NUCLEOTIDE SEQUENCE [LARGE SCALE GENOMIC DNA]</scope>
    <source>
        <strain evidence="8 9">7MH5</strain>
        <plasmid evidence="8 9">unnamed1</plasmid>
    </source>
</reference>
<dbReference type="Pfam" id="PF08240">
    <property type="entry name" value="ADH_N"/>
    <property type="match status" value="1"/>
</dbReference>
<dbReference type="InterPro" id="IPR013149">
    <property type="entry name" value="ADH-like_C"/>
</dbReference>
<evidence type="ECO:0000256" key="1">
    <source>
        <dbReference type="ARBA" id="ARBA00001947"/>
    </source>
</evidence>
<dbReference type="GO" id="GO:0008270">
    <property type="term" value="F:zinc ion binding"/>
    <property type="evidence" value="ECO:0007669"/>
    <property type="project" value="InterPro"/>
</dbReference>
<dbReference type="Gene3D" id="3.40.50.720">
    <property type="entry name" value="NAD(P)-binding Rossmann-like Domain"/>
    <property type="match status" value="1"/>
</dbReference>
<evidence type="ECO:0000256" key="3">
    <source>
        <dbReference type="ARBA" id="ARBA00022723"/>
    </source>
</evidence>
<dbReference type="InterPro" id="IPR011032">
    <property type="entry name" value="GroES-like_sf"/>
</dbReference>
<protein>
    <submittedName>
        <fullName evidence="8">Alcohol dehydrogenase</fullName>
    </submittedName>
</protein>
<evidence type="ECO:0000256" key="5">
    <source>
        <dbReference type="ARBA" id="ARBA00023002"/>
    </source>
</evidence>
<dbReference type="PROSITE" id="PS00059">
    <property type="entry name" value="ADH_ZINC"/>
    <property type="match status" value="1"/>
</dbReference>
<dbReference type="PANTHER" id="PTHR43350:SF17">
    <property type="entry name" value="NAD-DEPENDENT ALCOHOL DEHYDROGENASE"/>
    <property type="match status" value="1"/>
</dbReference>
<gene>
    <name evidence="8" type="ORF">E1956_43980</name>
</gene>
<organism evidence="8 9">
    <name type="scientific">Paraburkholderia pallida</name>
    <dbReference type="NCBI Taxonomy" id="2547399"/>
    <lineage>
        <taxon>Bacteria</taxon>
        <taxon>Pseudomonadati</taxon>
        <taxon>Pseudomonadota</taxon>
        <taxon>Betaproteobacteria</taxon>
        <taxon>Burkholderiales</taxon>
        <taxon>Burkholderiaceae</taxon>
        <taxon>Paraburkholderia</taxon>
    </lineage>
</organism>
<evidence type="ECO:0000256" key="4">
    <source>
        <dbReference type="ARBA" id="ARBA00022833"/>
    </source>
</evidence>
<dbReference type="Pfam" id="PF00107">
    <property type="entry name" value="ADH_zinc_N"/>
    <property type="match status" value="1"/>
</dbReference>
<geneLocation type="plasmid" evidence="8 9">
    <name>unnamed1</name>
</geneLocation>
<evidence type="ECO:0000313" key="9">
    <source>
        <dbReference type="Proteomes" id="UP000295727"/>
    </source>
</evidence>
<dbReference type="SUPFAM" id="SSF51735">
    <property type="entry name" value="NAD(P)-binding Rossmann-fold domains"/>
    <property type="match status" value="1"/>
</dbReference>
<accession>A0A4P7DBD5</accession>
<dbReference type="SUPFAM" id="SSF50129">
    <property type="entry name" value="GroES-like"/>
    <property type="match status" value="2"/>
</dbReference>
<evidence type="ECO:0000256" key="6">
    <source>
        <dbReference type="RuleBase" id="RU361277"/>
    </source>
</evidence>
<dbReference type="InterPro" id="IPR013154">
    <property type="entry name" value="ADH-like_N"/>
</dbReference>
<keyword evidence="9" id="KW-1185">Reference proteome</keyword>
<keyword evidence="5" id="KW-0560">Oxidoreductase</keyword>
<feature type="domain" description="Enoyl reductase (ER)" evidence="7">
    <location>
        <begin position="33"/>
        <end position="385"/>
    </location>
</feature>
<keyword evidence="3 6" id="KW-0479">Metal-binding</keyword>